<dbReference type="AlphaFoldDB" id="A0A9N9FZE3"/>
<keyword evidence="7 11" id="KW-0863">Zinc-finger</keyword>
<dbReference type="PANTHER" id="PTHR12313">
    <property type="entry name" value="E3 UBIQUITIN-PROTEIN LIGASE RNF5-RELATED"/>
    <property type="match status" value="1"/>
</dbReference>
<evidence type="ECO:0000256" key="2">
    <source>
        <dbReference type="ARBA" id="ARBA00004308"/>
    </source>
</evidence>
<keyword evidence="16" id="KW-1185">Reference proteome</keyword>
<evidence type="ECO:0000256" key="12">
    <source>
        <dbReference type="SAM" id="MobiDB-lite"/>
    </source>
</evidence>
<evidence type="ECO:0000256" key="1">
    <source>
        <dbReference type="ARBA" id="ARBA00000900"/>
    </source>
</evidence>
<dbReference type="EMBL" id="CAJVPY010002752">
    <property type="protein sequence ID" value="CAG8571004.1"/>
    <property type="molecule type" value="Genomic_DNA"/>
</dbReference>
<dbReference type="InterPro" id="IPR045103">
    <property type="entry name" value="RNF5/RNF185-like"/>
</dbReference>
<accession>A0A9N9FZE3</accession>
<dbReference type="PROSITE" id="PS00518">
    <property type="entry name" value="ZF_RING_1"/>
    <property type="match status" value="1"/>
</dbReference>
<dbReference type="Proteomes" id="UP000789405">
    <property type="component" value="Unassembled WGS sequence"/>
</dbReference>
<name>A0A9N9FZE3_9GLOM</name>
<keyword evidence="10 13" id="KW-0472">Membrane</keyword>
<evidence type="ECO:0000259" key="14">
    <source>
        <dbReference type="PROSITE" id="PS50089"/>
    </source>
</evidence>
<dbReference type="SUPFAM" id="SSF57850">
    <property type="entry name" value="RING/U-box"/>
    <property type="match status" value="1"/>
</dbReference>
<feature type="region of interest" description="Disordered" evidence="12">
    <location>
        <begin position="233"/>
        <end position="265"/>
    </location>
</feature>
<comment type="caution">
    <text evidence="15">The sequence shown here is derived from an EMBL/GenBank/DDBJ whole genome shotgun (WGS) entry which is preliminary data.</text>
</comment>
<dbReference type="Gene3D" id="3.30.40.10">
    <property type="entry name" value="Zinc/RING finger domain, C3HC4 (zinc finger)"/>
    <property type="match status" value="1"/>
</dbReference>
<keyword evidence="5" id="KW-0808">Transferase</keyword>
<evidence type="ECO:0000313" key="15">
    <source>
        <dbReference type="EMBL" id="CAG8571004.1"/>
    </source>
</evidence>
<keyword evidence="8" id="KW-0833">Ubl conjugation pathway</keyword>
<dbReference type="InterPro" id="IPR017907">
    <property type="entry name" value="Znf_RING_CS"/>
</dbReference>
<keyword evidence="6" id="KW-0479">Metal-binding</keyword>
<keyword evidence="13" id="KW-0812">Transmembrane</keyword>
<evidence type="ECO:0000256" key="6">
    <source>
        <dbReference type="ARBA" id="ARBA00022723"/>
    </source>
</evidence>
<dbReference type="EC" id="2.3.2.27" evidence="4"/>
<sequence>MGIDSPEPADDTSDSEFVVLNSEENRNGNLEMNESVPILYSDITSDENTTDLQTEATNSSVDNNIDHNRIELSQDITNLNTPYINQKAEEEECEQCVVDRLTSTQISKNRTTLRNRRVAPIHTPSKQLKSNISTGLSTGISLTSSSAGEGSSRGVKGSSNCKINGSSNINSSGSEYECNICFDTASSPVLTLCGHLFCWPCLHQWLEAQSQNPLCPVCKAGCGQDKVIPIYGRGKEAKDPRKNADIPNRPAGQRPQPQRDLNQPGTQFFPGSSFHSAAFGPHFSISAGTIFPSLFGAQFTFPPPNGPPSPQQAFLSRLLLMFGCLIVIMFLLY</sequence>
<protein>
    <recommendedName>
        <fullName evidence="4">RING-type E3 ubiquitin transferase</fullName>
        <ecNumber evidence="4">2.3.2.27</ecNumber>
    </recommendedName>
</protein>
<proteinExistence type="predicted"/>
<keyword evidence="13" id="KW-1133">Transmembrane helix</keyword>
<evidence type="ECO:0000256" key="8">
    <source>
        <dbReference type="ARBA" id="ARBA00022786"/>
    </source>
</evidence>
<feature type="transmembrane region" description="Helical" evidence="13">
    <location>
        <begin position="314"/>
        <end position="332"/>
    </location>
</feature>
<dbReference type="GO" id="GO:0061630">
    <property type="term" value="F:ubiquitin protein ligase activity"/>
    <property type="evidence" value="ECO:0007669"/>
    <property type="project" value="UniProtKB-EC"/>
</dbReference>
<dbReference type="SMART" id="SM00184">
    <property type="entry name" value="RING"/>
    <property type="match status" value="1"/>
</dbReference>
<dbReference type="GO" id="GO:0006511">
    <property type="term" value="P:ubiquitin-dependent protein catabolic process"/>
    <property type="evidence" value="ECO:0007669"/>
    <property type="project" value="InterPro"/>
</dbReference>
<evidence type="ECO:0000256" key="3">
    <source>
        <dbReference type="ARBA" id="ARBA00004906"/>
    </source>
</evidence>
<evidence type="ECO:0000313" key="16">
    <source>
        <dbReference type="Proteomes" id="UP000789405"/>
    </source>
</evidence>
<evidence type="ECO:0000256" key="5">
    <source>
        <dbReference type="ARBA" id="ARBA00022679"/>
    </source>
</evidence>
<comment type="catalytic activity">
    <reaction evidence="1">
        <text>S-ubiquitinyl-[E2 ubiquitin-conjugating enzyme]-L-cysteine + [acceptor protein]-L-lysine = [E2 ubiquitin-conjugating enzyme]-L-cysteine + N(6)-ubiquitinyl-[acceptor protein]-L-lysine.</text>
        <dbReference type="EC" id="2.3.2.27"/>
    </reaction>
</comment>
<organism evidence="15 16">
    <name type="scientific">Dentiscutata erythropus</name>
    <dbReference type="NCBI Taxonomy" id="1348616"/>
    <lineage>
        <taxon>Eukaryota</taxon>
        <taxon>Fungi</taxon>
        <taxon>Fungi incertae sedis</taxon>
        <taxon>Mucoromycota</taxon>
        <taxon>Glomeromycotina</taxon>
        <taxon>Glomeromycetes</taxon>
        <taxon>Diversisporales</taxon>
        <taxon>Gigasporaceae</taxon>
        <taxon>Dentiscutata</taxon>
    </lineage>
</organism>
<dbReference type="OrthoDB" id="6270329at2759"/>
<reference evidence="15" key="1">
    <citation type="submission" date="2021-06" db="EMBL/GenBank/DDBJ databases">
        <authorList>
            <person name="Kallberg Y."/>
            <person name="Tangrot J."/>
            <person name="Rosling A."/>
        </authorList>
    </citation>
    <scope>NUCLEOTIDE SEQUENCE</scope>
    <source>
        <strain evidence="15">MA453B</strain>
    </source>
</reference>
<dbReference type="InterPro" id="IPR001841">
    <property type="entry name" value="Znf_RING"/>
</dbReference>
<dbReference type="Pfam" id="PF00097">
    <property type="entry name" value="zf-C3HC4"/>
    <property type="match status" value="1"/>
</dbReference>
<comment type="subcellular location">
    <subcellularLocation>
        <location evidence="2">Endomembrane system</location>
    </subcellularLocation>
</comment>
<dbReference type="GO" id="GO:0008270">
    <property type="term" value="F:zinc ion binding"/>
    <property type="evidence" value="ECO:0007669"/>
    <property type="project" value="UniProtKB-KW"/>
</dbReference>
<evidence type="ECO:0000256" key="7">
    <source>
        <dbReference type="ARBA" id="ARBA00022771"/>
    </source>
</evidence>
<feature type="compositionally biased region" description="Basic and acidic residues" evidence="12">
    <location>
        <begin position="233"/>
        <end position="244"/>
    </location>
</feature>
<evidence type="ECO:0000256" key="4">
    <source>
        <dbReference type="ARBA" id="ARBA00012483"/>
    </source>
</evidence>
<evidence type="ECO:0000256" key="10">
    <source>
        <dbReference type="ARBA" id="ARBA00023136"/>
    </source>
</evidence>
<dbReference type="InterPro" id="IPR018957">
    <property type="entry name" value="Znf_C3HC4_RING-type"/>
</dbReference>
<feature type="compositionally biased region" description="Polar residues" evidence="12">
    <location>
        <begin position="255"/>
        <end position="265"/>
    </location>
</feature>
<comment type="pathway">
    <text evidence="3">Protein modification; protein ubiquitination.</text>
</comment>
<dbReference type="InterPro" id="IPR013083">
    <property type="entry name" value="Znf_RING/FYVE/PHD"/>
</dbReference>
<evidence type="ECO:0000256" key="9">
    <source>
        <dbReference type="ARBA" id="ARBA00022833"/>
    </source>
</evidence>
<feature type="domain" description="RING-type" evidence="14">
    <location>
        <begin position="178"/>
        <end position="219"/>
    </location>
</feature>
<evidence type="ECO:0000256" key="11">
    <source>
        <dbReference type="PROSITE-ProRule" id="PRU00175"/>
    </source>
</evidence>
<dbReference type="GO" id="GO:0005783">
    <property type="term" value="C:endoplasmic reticulum"/>
    <property type="evidence" value="ECO:0007669"/>
    <property type="project" value="InterPro"/>
</dbReference>
<evidence type="ECO:0000256" key="13">
    <source>
        <dbReference type="SAM" id="Phobius"/>
    </source>
</evidence>
<dbReference type="PROSITE" id="PS50089">
    <property type="entry name" value="ZF_RING_2"/>
    <property type="match status" value="1"/>
</dbReference>
<keyword evidence="9" id="KW-0862">Zinc</keyword>
<gene>
    <name evidence="15" type="ORF">DERYTH_LOCUS6208</name>
</gene>